<evidence type="ECO:0000313" key="1">
    <source>
        <dbReference type="EMBL" id="CAH1112074.1"/>
    </source>
</evidence>
<dbReference type="EMBL" id="OV651818">
    <property type="protein sequence ID" value="CAH1112074.1"/>
    <property type="molecule type" value="Genomic_DNA"/>
</dbReference>
<accession>A0A9P0D4Z4</accession>
<evidence type="ECO:0000313" key="2">
    <source>
        <dbReference type="Proteomes" id="UP001153636"/>
    </source>
</evidence>
<dbReference type="PANTHER" id="PTHR45913:SF19">
    <property type="entry name" value="LOW QUALITY PROTEIN: ZINC FINGER BED DOMAIN-CONTAINING PROTEIN 5-LIKE"/>
    <property type="match status" value="1"/>
</dbReference>
<dbReference type="Proteomes" id="UP001153636">
    <property type="component" value="Chromosome 6"/>
</dbReference>
<sequence length="132" mass="15067">MCLTYCVIHREALVSKEMSSGLNIVLTTVVTVVNYIKIRPLKPRIFNALCKDMGAEHSTLLFYGEARWLSCGKFLQSIHELKEEIATFLENESSPEGENFRDASFVMKMSYLVDVFKKLNTMIIANTHVGYH</sequence>
<protein>
    <recommendedName>
        <fullName evidence="3">Zinc finger BED domain-containing protein 5</fullName>
    </recommendedName>
</protein>
<keyword evidence="2" id="KW-1185">Reference proteome</keyword>
<gene>
    <name evidence="1" type="ORF">PSYICH_LOCUS12335</name>
</gene>
<dbReference type="PANTHER" id="PTHR45913">
    <property type="entry name" value="EPM2A-INTERACTING PROTEIN 1"/>
    <property type="match status" value="1"/>
</dbReference>
<organism evidence="1 2">
    <name type="scientific">Psylliodes chrysocephalus</name>
    <dbReference type="NCBI Taxonomy" id="3402493"/>
    <lineage>
        <taxon>Eukaryota</taxon>
        <taxon>Metazoa</taxon>
        <taxon>Ecdysozoa</taxon>
        <taxon>Arthropoda</taxon>
        <taxon>Hexapoda</taxon>
        <taxon>Insecta</taxon>
        <taxon>Pterygota</taxon>
        <taxon>Neoptera</taxon>
        <taxon>Endopterygota</taxon>
        <taxon>Coleoptera</taxon>
        <taxon>Polyphaga</taxon>
        <taxon>Cucujiformia</taxon>
        <taxon>Chrysomeloidea</taxon>
        <taxon>Chrysomelidae</taxon>
        <taxon>Galerucinae</taxon>
        <taxon>Alticini</taxon>
        <taxon>Psylliodes</taxon>
    </lineage>
</organism>
<dbReference type="OrthoDB" id="8195035at2759"/>
<name>A0A9P0D4Z4_9CUCU</name>
<dbReference type="AlphaFoldDB" id="A0A9P0D4Z4"/>
<evidence type="ECO:0008006" key="3">
    <source>
        <dbReference type="Google" id="ProtNLM"/>
    </source>
</evidence>
<proteinExistence type="predicted"/>
<reference evidence="1" key="1">
    <citation type="submission" date="2022-01" db="EMBL/GenBank/DDBJ databases">
        <authorList>
            <person name="King R."/>
        </authorList>
    </citation>
    <scope>NUCLEOTIDE SEQUENCE</scope>
</reference>